<dbReference type="AlphaFoldDB" id="A0A518CM96"/>
<dbReference type="KEGG" id="plon:Pla110_20720"/>
<dbReference type="Proteomes" id="UP000317178">
    <property type="component" value="Chromosome"/>
</dbReference>
<keyword evidence="2" id="KW-1185">Reference proteome</keyword>
<accession>A0A518CM96</accession>
<organism evidence="1 2">
    <name type="scientific">Polystyrenella longa</name>
    <dbReference type="NCBI Taxonomy" id="2528007"/>
    <lineage>
        <taxon>Bacteria</taxon>
        <taxon>Pseudomonadati</taxon>
        <taxon>Planctomycetota</taxon>
        <taxon>Planctomycetia</taxon>
        <taxon>Planctomycetales</taxon>
        <taxon>Planctomycetaceae</taxon>
        <taxon>Polystyrenella</taxon>
    </lineage>
</organism>
<dbReference type="EMBL" id="CP036281">
    <property type="protein sequence ID" value="QDU80345.1"/>
    <property type="molecule type" value="Genomic_DNA"/>
</dbReference>
<sequence>MLKRFCNYRSYTGKINQESRTKKVTAMAAMAAINWCELYVDSKLSCNNLADLVMTQLEGKLVYTNGYSFWDIDSLVGNFSVELNENRPNSKTAIFPEFLFYPIIIGAEQTTDAHKEEYQEQIKKLVEVIRTNGNEVAVIADFME</sequence>
<name>A0A518CM96_9PLAN</name>
<reference evidence="1 2" key="1">
    <citation type="submission" date="2019-02" db="EMBL/GenBank/DDBJ databases">
        <title>Deep-cultivation of Planctomycetes and their phenomic and genomic characterization uncovers novel biology.</title>
        <authorList>
            <person name="Wiegand S."/>
            <person name="Jogler M."/>
            <person name="Boedeker C."/>
            <person name="Pinto D."/>
            <person name="Vollmers J."/>
            <person name="Rivas-Marin E."/>
            <person name="Kohn T."/>
            <person name="Peeters S.H."/>
            <person name="Heuer A."/>
            <person name="Rast P."/>
            <person name="Oberbeckmann S."/>
            <person name="Bunk B."/>
            <person name="Jeske O."/>
            <person name="Meyerdierks A."/>
            <person name="Storesund J.E."/>
            <person name="Kallscheuer N."/>
            <person name="Luecker S."/>
            <person name="Lage O.M."/>
            <person name="Pohl T."/>
            <person name="Merkel B.J."/>
            <person name="Hornburger P."/>
            <person name="Mueller R.-W."/>
            <person name="Bruemmer F."/>
            <person name="Labrenz M."/>
            <person name="Spormann A.M."/>
            <person name="Op den Camp H."/>
            <person name="Overmann J."/>
            <person name="Amann R."/>
            <person name="Jetten M.S.M."/>
            <person name="Mascher T."/>
            <person name="Medema M.H."/>
            <person name="Devos D.P."/>
            <person name="Kaster A.-K."/>
            <person name="Ovreas L."/>
            <person name="Rohde M."/>
            <person name="Galperin M.Y."/>
            <person name="Jogler C."/>
        </authorList>
    </citation>
    <scope>NUCLEOTIDE SEQUENCE [LARGE SCALE GENOMIC DNA]</scope>
    <source>
        <strain evidence="1 2">Pla110</strain>
    </source>
</reference>
<gene>
    <name evidence="1" type="ORF">Pla110_20720</name>
</gene>
<protein>
    <submittedName>
        <fullName evidence="1">Uncharacterized protein</fullName>
    </submittedName>
</protein>
<evidence type="ECO:0000313" key="2">
    <source>
        <dbReference type="Proteomes" id="UP000317178"/>
    </source>
</evidence>
<evidence type="ECO:0000313" key="1">
    <source>
        <dbReference type="EMBL" id="QDU80345.1"/>
    </source>
</evidence>
<proteinExistence type="predicted"/>